<evidence type="ECO:0000313" key="3">
    <source>
        <dbReference type="EMBL" id="KAK9805115.1"/>
    </source>
</evidence>
<gene>
    <name evidence="3" type="ORF">WJX73_010555</name>
</gene>
<evidence type="ECO:0000256" key="1">
    <source>
        <dbReference type="SAM" id="Coils"/>
    </source>
</evidence>
<protein>
    <recommendedName>
        <fullName evidence="5">BZIP domain-containing protein</fullName>
    </recommendedName>
</protein>
<dbReference type="Proteomes" id="UP001465755">
    <property type="component" value="Unassembled WGS sequence"/>
</dbReference>
<keyword evidence="4" id="KW-1185">Reference proteome</keyword>
<organism evidence="3 4">
    <name type="scientific">Symbiochloris irregularis</name>
    <dbReference type="NCBI Taxonomy" id="706552"/>
    <lineage>
        <taxon>Eukaryota</taxon>
        <taxon>Viridiplantae</taxon>
        <taxon>Chlorophyta</taxon>
        <taxon>core chlorophytes</taxon>
        <taxon>Trebouxiophyceae</taxon>
        <taxon>Trebouxiales</taxon>
        <taxon>Trebouxiaceae</taxon>
        <taxon>Symbiochloris</taxon>
    </lineage>
</organism>
<comment type="caution">
    <text evidence="3">The sequence shown here is derived from an EMBL/GenBank/DDBJ whole genome shotgun (WGS) entry which is preliminary data.</text>
</comment>
<feature type="region of interest" description="Disordered" evidence="2">
    <location>
        <begin position="74"/>
        <end position="146"/>
    </location>
</feature>
<sequence length="354" mass="39448">MVVLKAYTVSLAMPGCENGSTIAAVNSADRSARKRKSNVVSPIERRTSNCYESSGARKGVFKNSVAILEISPVKQRPQRTQHMAKTEETLSFGGHQPSLADLGPHAEAQEEEVSGQWTSDSEETPAQPHSRKRNRSQQQQALNRDAQVRYRQRKKQLAEELESQVASLQQQINLLQQQQAKRAQLLARNKVLQAAVSAEAAATELELKIARLRQTVDEIDGAGGHSDCDFLQALITEICSLREQTQVCTGSWMAETLQQTLLVQASSVPADEQAANRRVLKELSLNAQQLLGLKSLWRRHGASLHDGREHRLRLCKHDIPGLLTKEDYHDPGFHSRMLESLISTTGIERMQQIL</sequence>
<name>A0AAW1P9S1_9CHLO</name>
<evidence type="ECO:0000256" key="2">
    <source>
        <dbReference type="SAM" id="MobiDB-lite"/>
    </source>
</evidence>
<accession>A0AAW1P9S1</accession>
<evidence type="ECO:0008006" key="5">
    <source>
        <dbReference type="Google" id="ProtNLM"/>
    </source>
</evidence>
<proteinExistence type="predicted"/>
<reference evidence="3 4" key="1">
    <citation type="journal article" date="2024" name="Nat. Commun.">
        <title>Phylogenomics reveals the evolutionary origins of lichenization in chlorophyte algae.</title>
        <authorList>
            <person name="Puginier C."/>
            <person name="Libourel C."/>
            <person name="Otte J."/>
            <person name="Skaloud P."/>
            <person name="Haon M."/>
            <person name="Grisel S."/>
            <person name="Petersen M."/>
            <person name="Berrin J.G."/>
            <person name="Delaux P.M."/>
            <person name="Dal Grande F."/>
            <person name="Keller J."/>
        </authorList>
    </citation>
    <scope>NUCLEOTIDE SEQUENCE [LARGE SCALE GENOMIC DNA]</scope>
    <source>
        <strain evidence="3 4">SAG 2036</strain>
    </source>
</reference>
<dbReference type="AlphaFoldDB" id="A0AAW1P9S1"/>
<evidence type="ECO:0000313" key="4">
    <source>
        <dbReference type="Proteomes" id="UP001465755"/>
    </source>
</evidence>
<dbReference type="GO" id="GO:0003700">
    <property type="term" value="F:DNA-binding transcription factor activity"/>
    <property type="evidence" value="ECO:0007669"/>
    <property type="project" value="InterPro"/>
</dbReference>
<feature type="coiled-coil region" evidence="1">
    <location>
        <begin position="151"/>
        <end position="222"/>
    </location>
</feature>
<dbReference type="SUPFAM" id="SSF57959">
    <property type="entry name" value="Leucine zipper domain"/>
    <property type="match status" value="1"/>
</dbReference>
<keyword evidence="1" id="KW-0175">Coiled coil</keyword>
<dbReference type="EMBL" id="JALJOQ010000045">
    <property type="protein sequence ID" value="KAK9805115.1"/>
    <property type="molecule type" value="Genomic_DNA"/>
</dbReference>
<dbReference type="InterPro" id="IPR046347">
    <property type="entry name" value="bZIP_sf"/>
</dbReference>